<keyword evidence="2" id="KW-1003">Cell membrane</keyword>
<evidence type="ECO:0000313" key="8">
    <source>
        <dbReference type="EMBL" id="KFO26813.1"/>
    </source>
</evidence>
<reference evidence="8 9" key="1">
    <citation type="submission" date="2013-11" db="EMBL/GenBank/DDBJ databases">
        <title>The Damaraland mole rat (Fukomys damarensis) genome and evolution of African mole rats.</title>
        <authorList>
            <person name="Gladyshev V.N."/>
            <person name="Fang X."/>
        </authorList>
    </citation>
    <scope>NUCLEOTIDE SEQUENCE [LARGE SCALE GENOMIC DNA]</scope>
    <source>
        <tissue evidence="8">Liver</tissue>
    </source>
</reference>
<dbReference type="EMBL" id="KN123090">
    <property type="protein sequence ID" value="KFO26813.1"/>
    <property type="molecule type" value="Genomic_DNA"/>
</dbReference>
<dbReference type="AlphaFoldDB" id="A0A091D8L4"/>
<evidence type="ECO:0000259" key="7">
    <source>
        <dbReference type="SMART" id="SM00134"/>
    </source>
</evidence>
<organism evidence="8 9">
    <name type="scientific">Fukomys damarensis</name>
    <name type="common">Damaraland mole rat</name>
    <name type="synonym">Cryptomys damarensis</name>
    <dbReference type="NCBI Taxonomy" id="885580"/>
    <lineage>
        <taxon>Eukaryota</taxon>
        <taxon>Metazoa</taxon>
        <taxon>Chordata</taxon>
        <taxon>Craniata</taxon>
        <taxon>Vertebrata</taxon>
        <taxon>Euteleostomi</taxon>
        <taxon>Mammalia</taxon>
        <taxon>Eutheria</taxon>
        <taxon>Euarchontoglires</taxon>
        <taxon>Glires</taxon>
        <taxon>Rodentia</taxon>
        <taxon>Hystricomorpha</taxon>
        <taxon>Bathyergidae</taxon>
        <taxon>Fukomys</taxon>
    </lineage>
</organism>
<evidence type="ECO:0000256" key="4">
    <source>
        <dbReference type="ARBA" id="ARBA00023136"/>
    </source>
</evidence>
<dbReference type="PANTHER" id="PTHR15049">
    <property type="entry name" value="GLYCOSYL-PHOSPHATIDYLINOSITOL-ANCHORED MOLECULE-LIKE PROTEIN-RELATED"/>
    <property type="match status" value="1"/>
</dbReference>
<evidence type="ECO:0000256" key="1">
    <source>
        <dbReference type="ARBA" id="ARBA00004236"/>
    </source>
</evidence>
<name>A0A091D8L4_FUKDA</name>
<dbReference type="PANTHER" id="PTHR15049:SF1">
    <property type="entry name" value="LYMPHOCYTE ANTIGEN 6K"/>
    <property type="match status" value="1"/>
</dbReference>
<dbReference type="Pfam" id="PF00087">
    <property type="entry name" value="Toxin_TOLIP"/>
    <property type="match status" value="1"/>
</dbReference>
<comment type="subcellular location">
    <subcellularLocation>
        <location evidence="1">Cell membrane</location>
    </subcellularLocation>
</comment>
<accession>A0A091D8L4</accession>
<protein>
    <submittedName>
        <fullName evidence="8">Lymphocyte antigen 6K</fullName>
    </submittedName>
</protein>
<sequence>MAKHLLVSQKLLLVQRPSSGARSKRKTVPRQMLRPSDSRDKDDLGVVGWEGLPCRGEDTNAGGVNTSDMRLLLALFLFVALSLGLQHVETDNRTKRQDALMCHICESENNFGCSNRGNCAVHEKYCVIVVTKILRRFFIVSKQCVAYCPAVQTFASEPAKPFLLEKPMPFLYIRCCTESLCNMEGPDVSEDTFREQVGRAYKKKCSHIVSTLLTVLSTAFAGLGKL</sequence>
<dbReference type="Proteomes" id="UP000028990">
    <property type="component" value="Unassembled WGS sequence"/>
</dbReference>
<keyword evidence="9" id="KW-1185">Reference proteome</keyword>
<evidence type="ECO:0000256" key="5">
    <source>
        <dbReference type="ARBA" id="ARBA00023180"/>
    </source>
</evidence>
<dbReference type="InterPro" id="IPR045860">
    <property type="entry name" value="Snake_toxin-like_sf"/>
</dbReference>
<proteinExistence type="predicted"/>
<dbReference type="GO" id="GO:0005886">
    <property type="term" value="C:plasma membrane"/>
    <property type="evidence" value="ECO:0007669"/>
    <property type="project" value="UniProtKB-SubCell"/>
</dbReference>
<feature type="domain" description="UPAR/Ly6" evidence="7">
    <location>
        <begin position="100"/>
        <end position="189"/>
    </location>
</feature>
<feature type="region of interest" description="Disordered" evidence="6">
    <location>
        <begin position="17"/>
        <end position="42"/>
    </location>
</feature>
<keyword evidence="5" id="KW-0325">Glycoprotein</keyword>
<dbReference type="eggNOG" id="ENOG502TDVS">
    <property type="taxonomic scope" value="Eukaryota"/>
</dbReference>
<keyword evidence="3" id="KW-0732">Signal</keyword>
<dbReference type="SMART" id="SM00134">
    <property type="entry name" value="LU"/>
    <property type="match status" value="1"/>
</dbReference>
<dbReference type="GO" id="GO:0007339">
    <property type="term" value="P:binding of sperm to zona pellucida"/>
    <property type="evidence" value="ECO:0007669"/>
    <property type="project" value="TreeGrafter"/>
</dbReference>
<dbReference type="GO" id="GO:0001669">
    <property type="term" value="C:acrosomal vesicle"/>
    <property type="evidence" value="ECO:0007669"/>
    <property type="project" value="TreeGrafter"/>
</dbReference>
<dbReference type="Gene3D" id="2.10.60.10">
    <property type="entry name" value="CD59"/>
    <property type="match status" value="1"/>
</dbReference>
<evidence type="ECO:0000256" key="2">
    <source>
        <dbReference type="ARBA" id="ARBA00022475"/>
    </source>
</evidence>
<dbReference type="CDD" id="cd23550">
    <property type="entry name" value="TFP_LU_ECD_Ly6K"/>
    <property type="match status" value="1"/>
</dbReference>
<dbReference type="InterPro" id="IPR016054">
    <property type="entry name" value="LY6_UPA_recep-like"/>
</dbReference>
<evidence type="ECO:0000256" key="6">
    <source>
        <dbReference type="SAM" id="MobiDB-lite"/>
    </source>
</evidence>
<gene>
    <name evidence="8" type="ORF">H920_11798</name>
</gene>
<dbReference type="SUPFAM" id="SSF57302">
    <property type="entry name" value="Snake toxin-like"/>
    <property type="match status" value="1"/>
</dbReference>
<evidence type="ECO:0000256" key="3">
    <source>
        <dbReference type="ARBA" id="ARBA00022729"/>
    </source>
</evidence>
<dbReference type="InterPro" id="IPR035076">
    <property type="entry name" value="Toxin/TOLIP"/>
</dbReference>
<keyword evidence="4" id="KW-0472">Membrane</keyword>
<dbReference type="InterPro" id="IPR052874">
    <property type="entry name" value="Sperm-ZP_regulatory"/>
</dbReference>
<evidence type="ECO:0000313" key="9">
    <source>
        <dbReference type="Proteomes" id="UP000028990"/>
    </source>
</evidence>